<gene>
    <name evidence="3" type="ORF">GCM10025751_00630</name>
</gene>
<dbReference type="FunFam" id="3.40.50.720:FF:000084">
    <property type="entry name" value="Short-chain dehydrogenase reductase"/>
    <property type="match status" value="1"/>
</dbReference>
<comment type="similarity">
    <text evidence="1">Belongs to the short-chain dehydrogenases/reductases (SDR) family.</text>
</comment>
<dbReference type="PRINTS" id="PR00081">
    <property type="entry name" value="GDHRDH"/>
</dbReference>
<dbReference type="GO" id="GO:0006633">
    <property type="term" value="P:fatty acid biosynthetic process"/>
    <property type="evidence" value="ECO:0007669"/>
    <property type="project" value="TreeGrafter"/>
</dbReference>
<protein>
    <submittedName>
        <fullName evidence="3">SDR family NAD(P)-dependent oxidoreductase</fullName>
    </submittedName>
</protein>
<dbReference type="GO" id="GO:0016616">
    <property type="term" value="F:oxidoreductase activity, acting on the CH-OH group of donors, NAD or NADP as acceptor"/>
    <property type="evidence" value="ECO:0007669"/>
    <property type="project" value="TreeGrafter"/>
</dbReference>
<organism evidence="3 4">
    <name type="scientific">Haladaptatus pallidirubidus</name>
    <dbReference type="NCBI Taxonomy" id="1008152"/>
    <lineage>
        <taxon>Archaea</taxon>
        <taxon>Methanobacteriati</taxon>
        <taxon>Methanobacteriota</taxon>
        <taxon>Stenosarchaea group</taxon>
        <taxon>Halobacteria</taxon>
        <taxon>Halobacteriales</taxon>
        <taxon>Haladaptataceae</taxon>
        <taxon>Haladaptatus</taxon>
    </lineage>
</organism>
<proteinExistence type="inferred from homology"/>
<evidence type="ECO:0000256" key="1">
    <source>
        <dbReference type="ARBA" id="ARBA00006484"/>
    </source>
</evidence>
<dbReference type="InterPro" id="IPR020904">
    <property type="entry name" value="Sc_DH/Rdtase_CS"/>
</dbReference>
<evidence type="ECO:0000313" key="4">
    <source>
        <dbReference type="Proteomes" id="UP001501729"/>
    </source>
</evidence>
<dbReference type="NCBIfam" id="NF005559">
    <property type="entry name" value="PRK07231.1"/>
    <property type="match status" value="1"/>
</dbReference>
<reference evidence="3 4" key="1">
    <citation type="journal article" date="2019" name="Int. J. Syst. Evol. Microbiol.">
        <title>The Global Catalogue of Microorganisms (GCM) 10K type strain sequencing project: providing services to taxonomists for standard genome sequencing and annotation.</title>
        <authorList>
            <consortium name="The Broad Institute Genomics Platform"/>
            <consortium name="The Broad Institute Genome Sequencing Center for Infectious Disease"/>
            <person name="Wu L."/>
            <person name="Ma J."/>
        </authorList>
    </citation>
    <scope>NUCLEOTIDE SEQUENCE [LARGE SCALE GENOMIC DNA]</scope>
    <source>
        <strain evidence="3 4">JCM 17504</strain>
    </source>
</reference>
<evidence type="ECO:0000256" key="2">
    <source>
        <dbReference type="ARBA" id="ARBA00023002"/>
    </source>
</evidence>
<dbReference type="AlphaFoldDB" id="A0AAV3UB69"/>
<keyword evidence="4" id="KW-1185">Reference proteome</keyword>
<dbReference type="CDD" id="cd05233">
    <property type="entry name" value="SDR_c"/>
    <property type="match status" value="1"/>
</dbReference>
<dbReference type="PANTHER" id="PTHR42760:SF133">
    <property type="entry name" value="3-OXOACYL-[ACYL-CARRIER-PROTEIN] REDUCTASE"/>
    <property type="match status" value="1"/>
</dbReference>
<dbReference type="Pfam" id="PF13561">
    <property type="entry name" value="adh_short_C2"/>
    <property type="match status" value="1"/>
</dbReference>
<keyword evidence="2" id="KW-0560">Oxidoreductase</keyword>
<sequence length="259" mass="26637">MTTDQFTVAGKTAIVTGASSGIGRVVAERFADDGANVVVCSREQENVDPVAEEIGESALAVECDVTDREAVDALVSATVAEFGGLDVLVNNAGASFMAGFDDISTNGWAKILDINLTGTYHCTQSAGEALKEDSEGSGSGGSVINVASVAGQQGSPYMSHYGSAKAGVINLTRSLAFEWAESGVRVNCVAPGFVATEGLESQMGISAEDVAREDVERRVGLSEEIADVVQFLASPASSYVVGETITAAGVPDIMESPEL</sequence>
<evidence type="ECO:0000313" key="3">
    <source>
        <dbReference type="EMBL" id="GAA5040264.1"/>
    </source>
</evidence>
<name>A0AAV3UB69_9EURY</name>
<dbReference type="SUPFAM" id="SSF51735">
    <property type="entry name" value="NAD(P)-binding Rossmann-fold domains"/>
    <property type="match status" value="1"/>
</dbReference>
<dbReference type="PROSITE" id="PS00061">
    <property type="entry name" value="ADH_SHORT"/>
    <property type="match status" value="1"/>
</dbReference>
<dbReference type="InterPro" id="IPR002347">
    <property type="entry name" value="SDR_fam"/>
</dbReference>
<dbReference type="Gene3D" id="3.40.50.720">
    <property type="entry name" value="NAD(P)-binding Rossmann-like Domain"/>
    <property type="match status" value="1"/>
</dbReference>
<dbReference type="GO" id="GO:0048038">
    <property type="term" value="F:quinone binding"/>
    <property type="evidence" value="ECO:0007669"/>
    <property type="project" value="TreeGrafter"/>
</dbReference>
<dbReference type="EMBL" id="BAABKX010000001">
    <property type="protein sequence ID" value="GAA5040264.1"/>
    <property type="molecule type" value="Genomic_DNA"/>
</dbReference>
<dbReference type="PANTHER" id="PTHR42760">
    <property type="entry name" value="SHORT-CHAIN DEHYDROGENASES/REDUCTASES FAMILY MEMBER"/>
    <property type="match status" value="1"/>
</dbReference>
<dbReference type="RefSeq" id="WP_227774665.1">
    <property type="nucleotide sequence ID" value="NZ_BAABKX010000001.1"/>
</dbReference>
<comment type="caution">
    <text evidence="3">The sequence shown here is derived from an EMBL/GenBank/DDBJ whole genome shotgun (WGS) entry which is preliminary data.</text>
</comment>
<dbReference type="PRINTS" id="PR00080">
    <property type="entry name" value="SDRFAMILY"/>
</dbReference>
<dbReference type="InterPro" id="IPR036291">
    <property type="entry name" value="NAD(P)-bd_dom_sf"/>
</dbReference>
<accession>A0AAV3UB69</accession>
<dbReference type="GeneID" id="68614756"/>
<dbReference type="Proteomes" id="UP001501729">
    <property type="component" value="Unassembled WGS sequence"/>
</dbReference>